<name>A0A7R7HWY0_9ACTN</name>
<dbReference type="InterPro" id="IPR011009">
    <property type="entry name" value="Kinase-like_dom_sf"/>
</dbReference>
<dbReference type="Proteomes" id="UP000611640">
    <property type="component" value="Chromosome"/>
</dbReference>
<evidence type="ECO:0000259" key="1">
    <source>
        <dbReference type="Pfam" id="PF01636"/>
    </source>
</evidence>
<gene>
    <name evidence="2" type="ORF">Athai_28760</name>
</gene>
<dbReference type="InterPro" id="IPR002575">
    <property type="entry name" value="Aminoglycoside_PTrfase"/>
</dbReference>
<dbReference type="Gene3D" id="3.30.200.20">
    <property type="entry name" value="Phosphorylase Kinase, domain 1"/>
    <property type="match status" value="1"/>
</dbReference>
<dbReference type="CDD" id="cd05155">
    <property type="entry name" value="APH_ChoK_like_1"/>
    <property type="match status" value="1"/>
</dbReference>
<evidence type="ECO:0000313" key="3">
    <source>
        <dbReference type="Proteomes" id="UP000611640"/>
    </source>
</evidence>
<dbReference type="Pfam" id="PF01636">
    <property type="entry name" value="APH"/>
    <property type="match status" value="1"/>
</dbReference>
<evidence type="ECO:0000313" key="2">
    <source>
        <dbReference type="EMBL" id="BCJ35373.1"/>
    </source>
</evidence>
<keyword evidence="3" id="KW-1185">Reference proteome</keyword>
<dbReference type="EMBL" id="AP023355">
    <property type="protein sequence ID" value="BCJ35373.1"/>
    <property type="molecule type" value="Genomic_DNA"/>
</dbReference>
<proteinExistence type="predicted"/>
<dbReference type="PANTHER" id="PTHR21310">
    <property type="entry name" value="AMINOGLYCOSIDE PHOSPHOTRANSFERASE-RELATED-RELATED"/>
    <property type="match status" value="1"/>
</dbReference>
<sequence length="297" mass="31900">MPMTGRMHDDQVDLSEATVAALVAEQFPQWGALPVRRVGSHGTVNALYRLGEELVLRFPLRPDDGAELRAERDHARLLGPHLPLPVPETVAIGGPGAGYPGHWSVCRWLSGATADRRPVADQERLAADLAGFVAALRAVDTGGRTGTSTGRGSPLSSMDGAVRGALRESAGLVDTDRLARIWDECLAAGPYRGAGVWLHADLMPGNLLLREGILVAVLDLGTVRVGDPAVDLMPAWNLFDAAARDRYRRALGVDEGTWRRGRGWALVQAIVALPYYVHTNPTMADTARRTLAAMLAE</sequence>
<dbReference type="SUPFAM" id="SSF56112">
    <property type="entry name" value="Protein kinase-like (PK-like)"/>
    <property type="match status" value="1"/>
</dbReference>
<dbReference type="InterPro" id="IPR051678">
    <property type="entry name" value="AGP_Transferase"/>
</dbReference>
<reference evidence="2 3" key="1">
    <citation type="submission" date="2020-08" db="EMBL/GenBank/DDBJ databases">
        <title>Whole genome shotgun sequence of Actinocatenispora thailandica NBRC 105041.</title>
        <authorList>
            <person name="Komaki H."/>
            <person name="Tamura T."/>
        </authorList>
    </citation>
    <scope>NUCLEOTIDE SEQUENCE [LARGE SCALE GENOMIC DNA]</scope>
    <source>
        <strain evidence="2 3">NBRC 105041</strain>
    </source>
</reference>
<organism evidence="2 3">
    <name type="scientific">Actinocatenispora thailandica</name>
    <dbReference type="NCBI Taxonomy" id="227318"/>
    <lineage>
        <taxon>Bacteria</taxon>
        <taxon>Bacillati</taxon>
        <taxon>Actinomycetota</taxon>
        <taxon>Actinomycetes</taxon>
        <taxon>Micromonosporales</taxon>
        <taxon>Micromonosporaceae</taxon>
        <taxon>Actinocatenispora</taxon>
    </lineage>
</organism>
<accession>A0A7R7HWY0</accession>
<protein>
    <submittedName>
        <fullName evidence="2">Phosphotransferase</fullName>
    </submittedName>
</protein>
<dbReference type="PANTHER" id="PTHR21310:SF42">
    <property type="entry name" value="BIFUNCTIONAL AAC_APH"/>
    <property type="match status" value="1"/>
</dbReference>
<dbReference type="Gene3D" id="3.90.1200.10">
    <property type="match status" value="1"/>
</dbReference>
<feature type="domain" description="Aminoglycoside phosphotransferase" evidence="1">
    <location>
        <begin position="40"/>
        <end position="264"/>
    </location>
</feature>
<dbReference type="AlphaFoldDB" id="A0A7R7HWY0"/>
<dbReference type="KEGG" id="atl:Athai_28760"/>